<dbReference type="EMBL" id="AXNT01000070">
    <property type="protein sequence ID" value="KGM02025.1"/>
    <property type="molecule type" value="Genomic_DNA"/>
</dbReference>
<organism evidence="2 3">
    <name type="scientific">Cellulomonas cellasea DSM 20118</name>
    <dbReference type="NCBI Taxonomy" id="1408250"/>
    <lineage>
        <taxon>Bacteria</taxon>
        <taxon>Bacillati</taxon>
        <taxon>Actinomycetota</taxon>
        <taxon>Actinomycetes</taxon>
        <taxon>Micrococcales</taxon>
        <taxon>Cellulomonadaceae</taxon>
        <taxon>Cellulomonas</taxon>
    </lineage>
</organism>
<evidence type="ECO:0000256" key="1">
    <source>
        <dbReference type="SAM" id="MobiDB-lite"/>
    </source>
</evidence>
<dbReference type="AlphaFoldDB" id="A0A0A0B5B4"/>
<reference evidence="2 3" key="1">
    <citation type="submission" date="2013-10" db="EMBL/GenBank/DDBJ databases">
        <authorList>
            <person name="Wang G."/>
            <person name="Zhuang W."/>
        </authorList>
    </citation>
    <scope>NUCLEOTIDE SEQUENCE [LARGE SCALE GENOMIC DNA]</scope>
    <source>
        <strain evidence="2 3">DSM 20118</strain>
    </source>
</reference>
<feature type="region of interest" description="Disordered" evidence="1">
    <location>
        <begin position="1"/>
        <end position="73"/>
    </location>
</feature>
<name>A0A0A0B5B4_9CELL</name>
<proteinExistence type="predicted"/>
<dbReference type="RefSeq" id="WP_034630278.1">
    <property type="nucleotide sequence ID" value="NZ_AXNT01000070.1"/>
</dbReference>
<dbReference type="Proteomes" id="UP000029833">
    <property type="component" value="Unassembled WGS sequence"/>
</dbReference>
<evidence type="ECO:0000313" key="2">
    <source>
        <dbReference type="EMBL" id="KGM02025.1"/>
    </source>
</evidence>
<accession>A0A0A0B5B4</accession>
<sequence length="73" mass="7665">MSAAMQAQRFEADEDGEEADGASPTDTLDVDVRDFMGINEADRAGESDYVGTTSRPTPRRSQTHGPASCAAGS</sequence>
<gene>
    <name evidence="2" type="ORF">Q760_15925</name>
</gene>
<evidence type="ECO:0000313" key="3">
    <source>
        <dbReference type="Proteomes" id="UP000029833"/>
    </source>
</evidence>
<protein>
    <submittedName>
        <fullName evidence="2">Uncharacterized protein</fullName>
    </submittedName>
</protein>
<comment type="caution">
    <text evidence="2">The sequence shown here is derived from an EMBL/GenBank/DDBJ whole genome shotgun (WGS) entry which is preliminary data.</text>
</comment>
<keyword evidence="3" id="KW-1185">Reference proteome</keyword>
<feature type="compositionally biased region" description="Basic and acidic residues" evidence="1">
    <location>
        <begin position="30"/>
        <end position="46"/>
    </location>
</feature>